<dbReference type="RefSeq" id="XP_071903868.1">
    <property type="nucleotide sequence ID" value="XM_072047767.1"/>
</dbReference>
<keyword evidence="2" id="KW-0677">Repeat</keyword>
<feature type="repeat" description="PPR" evidence="3">
    <location>
        <begin position="343"/>
        <end position="377"/>
    </location>
</feature>
<evidence type="ECO:0000313" key="6">
    <source>
        <dbReference type="RefSeq" id="XP_071903868.1"/>
    </source>
</evidence>
<dbReference type="Proteomes" id="UP001652660">
    <property type="component" value="Chromosome 4c"/>
</dbReference>
<dbReference type="PANTHER" id="PTHR47941">
    <property type="entry name" value="PENTATRICOPEPTIDE REPEAT-CONTAINING PROTEIN 3, MITOCHONDRIAL"/>
    <property type="match status" value="1"/>
</dbReference>
<reference evidence="5 6" key="2">
    <citation type="submission" date="2025-05" db="UniProtKB">
        <authorList>
            <consortium name="RefSeq"/>
        </authorList>
    </citation>
    <scope>IDENTIFICATION</scope>
    <source>
        <tissue evidence="5 6">Leaves</tissue>
    </source>
</reference>
<name>A0A6P6XB26_COFAR</name>
<feature type="repeat" description="PPR" evidence="3">
    <location>
        <begin position="527"/>
        <end position="561"/>
    </location>
</feature>
<organism evidence="4 5">
    <name type="scientific">Coffea arabica</name>
    <name type="common">Arabian coffee</name>
    <dbReference type="NCBI Taxonomy" id="13443"/>
    <lineage>
        <taxon>Eukaryota</taxon>
        <taxon>Viridiplantae</taxon>
        <taxon>Streptophyta</taxon>
        <taxon>Embryophyta</taxon>
        <taxon>Tracheophyta</taxon>
        <taxon>Spermatophyta</taxon>
        <taxon>Magnoliopsida</taxon>
        <taxon>eudicotyledons</taxon>
        <taxon>Gunneridae</taxon>
        <taxon>Pentapetalae</taxon>
        <taxon>asterids</taxon>
        <taxon>lamiids</taxon>
        <taxon>Gentianales</taxon>
        <taxon>Rubiaceae</taxon>
        <taxon>Ixoroideae</taxon>
        <taxon>Gardenieae complex</taxon>
        <taxon>Bertiereae - Coffeeae clade</taxon>
        <taxon>Coffeeae</taxon>
        <taxon>Coffea</taxon>
    </lineage>
</organism>
<gene>
    <name evidence="5" type="primary">LOC113739929</name>
    <name evidence="6" type="synonym">LOC140006086</name>
</gene>
<evidence type="ECO:0000256" key="1">
    <source>
        <dbReference type="ARBA" id="ARBA00007626"/>
    </source>
</evidence>
<dbReference type="Pfam" id="PF13041">
    <property type="entry name" value="PPR_2"/>
    <property type="match status" value="1"/>
</dbReference>
<dbReference type="OrthoDB" id="1891108at2759"/>
<feature type="repeat" description="PPR" evidence="3">
    <location>
        <begin position="492"/>
        <end position="526"/>
    </location>
</feature>
<feature type="repeat" description="PPR" evidence="3">
    <location>
        <begin position="420"/>
        <end position="454"/>
    </location>
</feature>
<evidence type="ECO:0000313" key="5">
    <source>
        <dbReference type="RefSeq" id="XP_027123152.2"/>
    </source>
</evidence>
<dbReference type="InterPro" id="IPR002885">
    <property type="entry name" value="PPR_rpt"/>
</dbReference>
<dbReference type="AlphaFoldDB" id="A0A6P6XB26"/>
<dbReference type="Pfam" id="PF01535">
    <property type="entry name" value="PPR"/>
    <property type="match status" value="2"/>
</dbReference>
<reference evidence="4" key="1">
    <citation type="journal article" date="2025" name="Foods">
        <title>Unveiling the Microbial Signatures of Arabica Coffee Cherries: Insights into Ripeness Specific Diversity, Functional Traits, and Implications for Quality and Safety.</title>
        <authorList>
            <consortium name="RefSeq"/>
            <person name="Tenea G.N."/>
            <person name="Cifuentes V."/>
            <person name="Reyes P."/>
            <person name="Cevallos-Vallejos M."/>
        </authorList>
    </citation>
    <scope>NUCLEOTIDE SEQUENCE [LARGE SCALE GENOMIC DNA]</scope>
</reference>
<keyword evidence="4" id="KW-1185">Reference proteome</keyword>
<protein>
    <submittedName>
        <fullName evidence="5 6">Small ribosomal subunit protein mL104 (RPPR9)</fullName>
    </submittedName>
</protein>
<dbReference type="Pfam" id="PF13812">
    <property type="entry name" value="PPR_3"/>
    <property type="match status" value="1"/>
</dbReference>
<evidence type="ECO:0000256" key="3">
    <source>
        <dbReference type="PROSITE-ProRule" id="PRU00708"/>
    </source>
</evidence>
<dbReference type="RefSeq" id="XP_027123152.2">
    <property type="nucleotide sequence ID" value="XM_027267351.2"/>
</dbReference>
<dbReference type="NCBIfam" id="TIGR00756">
    <property type="entry name" value="PPR"/>
    <property type="match status" value="2"/>
</dbReference>
<dbReference type="GeneID" id="113739929"/>
<sequence>MKVTTKAFFVISQIQYQPDWQPTTQDTFRYRAGIRNRPVYSKRSPKPPKTPRWGAFQTPPFLPGLLDALHTLKMPKPTFPLPPLHLRKLLRSFSSSVIVTRQRTPKHLFLSQSPPPLHHPFSHPITITRAANASHFLLHHPFSLRRFCASSSSPTDDDLSATERDPFAEEETLAQSLAYELLKDPDLESLSLSQRLDLSFAHVTLTPSLVFNTLSLSLDAGRTVLDFLKWVSSRPNAFDVDDELFSYFVDYFGRRKDFKAAHDVLVDGIGKTGWKSFESLVDRLVRAGRPTQAVALFEKMETEYGLKRNLDYLKLIVSKLCEHGFASYAEKMVKSLANEFFPDEYICDALIRGWCVDEKLDEAKRLAGEMYRGGFEISTLAYNAILDCVCRLCRKKDPFRLQSEAQKVLVEMEEIGVPRDVETFNVLINNLCKIRMTEDAMKLFYRMGEWGCYPNETTFILLIRSLYQAARVGEGDEMIDRMKSAGYGDALDKKEYYGLLKILCGIERIDHAMTVFVKMKEDGCKPGIKTYDLLMGKLCAHGRLDKANVLYKEAESNGVPVEPKAYKLDPRFVKKKPTAVKKEKKRETLPEKMARKRRTLKKLRLSYVKKPKRMMR</sequence>
<accession>A0A6P6XB26</accession>
<dbReference type="Gene3D" id="1.25.40.10">
    <property type="entry name" value="Tetratricopeptide repeat domain"/>
    <property type="match status" value="3"/>
</dbReference>
<evidence type="ECO:0000313" key="4">
    <source>
        <dbReference type="Proteomes" id="UP001652660"/>
    </source>
</evidence>
<evidence type="ECO:0000256" key="2">
    <source>
        <dbReference type="ARBA" id="ARBA00022737"/>
    </source>
</evidence>
<dbReference type="Proteomes" id="UP001652660">
    <property type="component" value="Chromosome 4e"/>
</dbReference>
<comment type="similarity">
    <text evidence="1">Belongs to the PPR family. P subfamily.</text>
</comment>
<proteinExistence type="inferred from homology"/>
<dbReference type="PROSITE" id="PS51375">
    <property type="entry name" value="PPR"/>
    <property type="match status" value="4"/>
</dbReference>
<dbReference type="InterPro" id="IPR011990">
    <property type="entry name" value="TPR-like_helical_dom_sf"/>
</dbReference>